<comment type="caution">
    <text evidence="11">The sequence shown here is derived from an EMBL/GenBank/DDBJ whole genome shotgun (WGS) entry which is preliminary data.</text>
</comment>
<evidence type="ECO:0000259" key="8">
    <source>
        <dbReference type="PROSITE" id="PS50827"/>
    </source>
</evidence>
<feature type="region of interest" description="Disordered" evidence="6">
    <location>
        <begin position="516"/>
        <end position="555"/>
    </location>
</feature>
<dbReference type="SMART" id="SM00389">
    <property type="entry name" value="HOX"/>
    <property type="match status" value="1"/>
</dbReference>
<dbReference type="Pfam" id="PF15613">
    <property type="entry name" value="WSD"/>
    <property type="match status" value="1"/>
</dbReference>
<feature type="compositionally biased region" description="Low complexity" evidence="6">
    <location>
        <begin position="1646"/>
        <end position="1670"/>
    </location>
</feature>
<evidence type="ECO:0000259" key="9">
    <source>
        <dbReference type="PROSITE" id="PS51913"/>
    </source>
</evidence>
<evidence type="ECO:0000256" key="1">
    <source>
        <dbReference type="ARBA" id="ARBA00004123"/>
    </source>
</evidence>
<dbReference type="Proteomes" id="UP000747110">
    <property type="component" value="Unassembled WGS sequence"/>
</dbReference>
<feature type="region of interest" description="Disordered" evidence="6">
    <location>
        <begin position="435"/>
        <end position="464"/>
    </location>
</feature>
<dbReference type="Proteomes" id="UP000722791">
    <property type="component" value="Unassembled WGS sequence"/>
</dbReference>
<evidence type="ECO:0000259" key="7">
    <source>
        <dbReference type="PROSITE" id="PS50071"/>
    </source>
</evidence>
<feature type="compositionally biased region" description="Acidic residues" evidence="6">
    <location>
        <begin position="209"/>
        <end position="222"/>
    </location>
</feature>
<dbReference type="GO" id="GO:0006357">
    <property type="term" value="P:regulation of transcription by RNA polymerase II"/>
    <property type="evidence" value="ECO:0007669"/>
    <property type="project" value="InterPro"/>
</dbReference>
<feature type="compositionally biased region" description="Low complexity" evidence="6">
    <location>
        <begin position="1593"/>
        <end position="1610"/>
    </location>
</feature>
<evidence type="ECO:0000256" key="4">
    <source>
        <dbReference type="PROSITE-ProRule" id="PRU00108"/>
    </source>
</evidence>
<dbReference type="EMBL" id="BNCP01000004">
    <property type="protein sequence ID" value="GIL73272.1"/>
    <property type="molecule type" value="Genomic_DNA"/>
</dbReference>
<dbReference type="EMBL" id="BNCQ01000006">
    <property type="protein sequence ID" value="GIL99728.1"/>
    <property type="molecule type" value="Genomic_DNA"/>
</dbReference>
<feature type="region of interest" description="Disordered" evidence="6">
    <location>
        <begin position="1101"/>
        <end position="1171"/>
    </location>
</feature>
<dbReference type="Pfam" id="PF02791">
    <property type="entry name" value="DDT"/>
    <property type="match status" value="1"/>
</dbReference>
<feature type="compositionally biased region" description="Acidic residues" evidence="6">
    <location>
        <begin position="849"/>
        <end position="859"/>
    </location>
</feature>
<keyword evidence="2" id="KW-0804">Transcription</keyword>
<feature type="compositionally biased region" description="Low complexity" evidence="6">
    <location>
        <begin position="156"/>
        <end position="184"/>
    </location>
</feature>
<keyword evidence="4 5" id="KW-0371">Homeobox</keyword>
<feature type="compositionally biased region" description="Basic and acidic residues" evidence="6">
    <location>
        <begin position="435"/>
        <end position="460"/>
    </location>
</feature>
<feature type="compositionally biased region" description="Low complexity" evidence="6">
    <location>
        <begin position="126"/>
        <end position="149"/>
    </location>
</feature>
<feature type="compositionally biased region" description="Low complexity" evidence="6">
    <location>
        <begin position="191"/>
        <end position="208"/>
    </location>
</feature>
<evidence type="ECO:0000313" key="11">
    <source>
        <dbReference type="EMBL" id="GIL99728.1"/>
    </source>
</evidence>
<feature type="compositionally biased region" description="Low complexity" evidence="6">
    <location>
        <begin position="516"/>
        <end position="525"/>
    </location>
</feature>
<dbReference type="GO" id="GO:0003677">
    <property type="term" value="F:DNA binding"/>
    <property type="evidence" value="ECO:0007669"/>
    <property type="project" value="UniProtKB-UniRule"/>
</dbReference>
<evidence type="ECO:0000256" key="6">
    <source>
        <dbReference type="SAM" id="MobiDB-lite"/>
    </source>
</evidence>
<evidence type="ECO:0000256" key="5">
    <source>
        <dbReference type="RuleBase" id="RU000682"/>
    </source>
</evidence>
<dbReference type="Pfam" id="PF00046">
    <property type="entry name" value="Homeodomain"/>
    <property type="match status" value="1"/>
</dbReference>
<gene>
    <name evidence="10" type="ORF">Vretifemale_3494</name>
    <name evidence="11" type="ORF">Vretimale_4867</name>
</gene>
<feature type="domain" description="Homeobox" evidence="7">
    <location>
        <begin position="17"/>
        <end position="77"/>
    </location>
</feature>
<dbReference type="InterPro" id="IPR009057">
    <property type="entry name" value="Homeodomain-like_sf"/>
</dbReference>
<dbReference type="InterPro" id="IPR028941">
    <property type="entry name" value="WHIM2_dom"/>
</dbReference>
<dbReference type="PROSITE" id="PS51913">
    <property type="entry name" value="HTH_HARE"/>
    <property type="match status" value="1"/>
</dbReference>
<protein>
    <recommendedName>
        <fullName evidence="14">Homeobox domain-containing protein</fullName>
    </recommendedName>
</protein>
<organism evidence="11 12">
    <name type="scientific">Volvox reticuliferus</name>
    <dbReference type="NCBI Taxonomy" id="1737510"/>
    <lineage>
        <taxon>Eukaryota</taxon>
        <taxon>Viridiplantae</taxon>
        <taxon>Chlorophyta</taxon>
        <taxon>core chlorophytes</taxon>
        <taxon>Chlorophyceae</taxon>
        <taxon>CS clade</taxon>
        <taxon>Chlamydomonadales</taxon>
        <taxon>Volvocaceae</taxon>
        <taxon>Volvox</taxon>
    </lineage>
</organism>
<feature type="compositionally biased region" description="Basic and acidic residues" evidence="6">
    <location>
        <begin position="867"/>
        <end position="882"/>
    </location>
</feature>
<evidence type="ECO:0000313" key="13">
    <source>
        <dbReference type="Proteomes" id="UP000747110"/>
    </source>
</evidence>
<feature type="region of interest" description="Disordered" evidence="6">
    <location>
        <begin position="702"/>
        <end position="735"/>
    </location>
</feature>
<keyword evidence="3 4" id="KW-0539">Nucleus</keyword>
<dbReference type="OrthoDB" id="6159439at2759"/>
<feature type="compositionally biased region" description="Low complexity" evidence="6">
    <location>
        <begin position="1625"/>
        <end position="1639"/>
    </location>
</feature>
<dbReference type="InterPro" id="IPR001356">
    <property type="entry name" value="HD"/>
</dbReference>
<dbReference type="GO" id="GO:0005634">
    <property type="term" value="C:nucleus"/>
    <property type="evidence" value="ECO:0007669"/>
    <property type="project" value="UniProtKB-SubCell"/>
</dbReference>
<feature type="domain" description="DDT" evidence="8">
    <location>
        <begin position="575"/>
        <end position="635"/>
    </location>
</feature>
<evidence type="ECO:0008006" key="14">
    <source>
        <dbReference type="Google" id="ProtNLM"/>
    </source>
</evidence>
<feature type="region of interest" description="Disordered" evidence="6">
    <location>
        <begin position="1"/>
        <end position="30"/>
    </location>
</feature>
<dbReference type="Pfam" id="PF05066">
    <property type="entry name" value="HARE-HTH"/>
    <property type="match status" value="1"/>
</dbReference>
<dbReference type="InterPro" id="IPR044977">
    <property type="entry name" value="RLT1-3"/>
</dbReference>
<evidence type="ECO:0000313" key="12">
    <source>
        <dbReference type="Proteomes" id="UP000722791"/>
    </source>
</evidence>
<dbReference type="Gene3D" id="1.10.10.60">
    <property type="entry name" value="Homeodomain-like"/>
    <property type="match status" value="1"/>
</dbReference>
<feature type="compositionally biased region" description="Low complexity" evidence="6">
    <location>
        <begin position="944"/>
        <end position="979"/>
    </location>
</feature>
<dbReference type="PROSITE" id="PS50071">
    <property type="entry name" value="HOMEOBOX_2"/>
    <property type="match status" value="1"/>
</dbReference>
<feature type="region of interest" description="Disordered" evidence="6">
    <location>
        <begin position="335"/>
        <end position="419"/>
    </location>
</feature>
<feature type="region of interest" description="Disordered" evidence="6">
    <location>
        <begin position="824"/>
        <end position="1012"/>
    </location>
</feature>
<dbReference type="InterPro" id="IPR007759">
    <property type="entry name" value="Asxl_HARE-HTH"/>
</dbReference>
<dbReference type="PROSITE" id="PS50827">
    <property type="entry name" value="DDT"/>
    <property type="match status" value="1"/>
</dbReference>
<feature type="region of interest" description="Disordered" evidence="6">
    <location>
        <begin position="1060"/>
        <end position="1086"/>
    </location>
</feature>
<feature type="compositionally biased region" description="Acidic residues" evidence="6">
    <location>
        <begin position="984"/>
        <end position="1001"/>
    </location>
</feature>
<keyword evidence="4 5" id="KW-0238">DNA-binding</keyword>
<name>A0A8J4DH88_9CHLO</name>
<dbReference type="CDD" id="cd00086">
    <property type="entry name" value="homeodomain"/>
    <property type="match status" value="1"/>
</dbReference>
<feature type="DNA-binding region" description="Homeobox" evidence="4">
    <location>
        <begin position="19"/>
        <end position="78"/>
    </location>
</feature>
<dbReference type="PANTHER" id="PTHR36968:SF5">
    <property type="entry name" value="HOMEOBOX-DDT DOMAIN PROTEIN RLT2"/>
    <property type="match status" value="1"/>
</dbReference>
<feature type="compositionally biased region" description="Basic and acidic residues" evidence="6">
    <location>
        <begin position="337"/>
        <end position="419"/>
    </location>
</feature>
<evidence type="ECO:0000256" key="3">
    <source>
        <dbReference type="ARBA" id="ARBA00023242"/>
    </source>
</evidence>
<evidence type="ECO:0000313" key="10">
    <source>
        <dbReference type="EMBL" id="GIL73272.1"/>
    </source>
</evidence>
<dbReference type="SUPFAM" id="SSF46689">
    <property type="entry name" value="Homeodomain-like"/>
    <property type="match status" value="1"/>
</dbReference>
<feature type="region of interest" description="Disordered" evidence="6">
    <location>
        <begin position="1625"/>
        <end position="1723"/>
    </location>
</feature>
<feature type="compositionally biased region" description="Basic and acidic residues" evidence="6">
    <location>
        <begin position="1062"/>
        <end position="1079"/>
    </location>
</feature>
<evidence type="ECO:0000256" key="2">
    <source>
        <dbReference type="ARBA" id="ARBA00023163"/>
    </source>
</evidence>
<feature type="region of interest" description="Disordered" evidence="6">
    <location>
        <begin position="1416"/>
        <end position="1442"/>
    </location>
</feature>
<feature type="compositionally biased region" description="Acidic residues" evidence="6">
    <location>
        <begin position="1695"/>
        <end position="1723"/>
    </location>
</feature>
<proteinExistence type="predicted"/>
<feature type="compositionally biased region" description="Basic and acidic residues" evidence="6">
    <location>
        <begin position="1151"/>
        <end position="1171"/>
    </location>
</feature>
<feature type="region of interest" description="Disordered" evidence="6">
    <location>
        <begin position="67"/>
        <end position="225"/>
    </location>
</feature>
<accession>A0A8J4DH88</accession>
<dbReference type="PANTHER" id="PTHR36968">
    <property type="entry name" value="HOMEOBOX-DDT DOMAIN PROTEIN RLT2"/>
    <property type="match status" value="1"/>
</dbReference>
<feature type="compositionally biased region" description="Gly residues" evidence="6">
    <location>
        <begin position="1101"/>
        <end position="1112"/>
    </location>
</feature>
<feature type="domain" description="HTH HARE-type" evidence="9">
    <location>
        <begin position="749"/>
        <end position="817"/>
    </location>
</feature>
<dbReference type="InterPro" id="IPR018501">
    <property type="entry name" value="DDT_dom"/>
</dbReference>
<feature type="compositionally biased region" description="Low complexity" evidence="6">
    <location>
        <begin position="94"/>
        <end position="119"/>
    </location>
</feature>
<comment type="subcellular location">
    <subcellularLocation>
        <location evidence="1 4 5">Nucleus</location>
    </subcellularLocation>
</comment>
<keyword evidence="13" id="KW-1185">Reference proteome</keyword>
<feature type="region of interest" description="Disordered" evidence="6">
    <location>
        <begin position="1583"/>
        <end position="1610"/>
    </location>
</feature>
<reference evidence="11" key="1">
    <citation type="journal article" date="2021" name="Proc. Natl. Acad. Sci. U.S.A.">
        <title>Three genomes in the algal genus Volvox reveal the fate of a haploid sex-determining region after a transition to homothallism.</title>
        <authorList>
            <person name="Yamamoto K."/>
            <person name="Hamaji T."/>
            <person name="Kawai-Toyooka H."/>
            <person name="Matsuzaki R."/>
            <person name="Takahashi F."/>
            <person name="Nishimura Y."/>
            <person name="Kawachi M."/>
            <person name="Noguchi H."/>
            <person name="Minakuchi Y."/>
            <person name="Umen J.G."/>
            <person name="Toyoda A."/>
            <person name="Nozaki H."/>
        </authorList>
    </citation>
    <scope>NUCLEOTIDE SEQUENCE</scope>
    <source>
        <strain evidence="11">NIES-3785</strain>
        <strain evidence="10">NIES-3786</strain>
    </source>
</reference>
<sequence>MEPAEGPAGGLTDAKAKGPAKPRQNKTPLQKEVLEASYQLNQHPSLEHRKALGDRIQLTEQEVQAWFTNRRRRDKQAEKKAAAASVGAGGTPGAAGTPNASAAQSPIPAAAAPVAGAPAGTLPHVPAAGSPPGAAQAGATSPKPKATRAPKPPKASPAAAPHGLAGGPAPIVAAPGAPAGLAHHVPPPQLPATASAPGAASVGVASGPDADEETEDADDDTSDAAAAAWEGIRTLCMAARATLPVPYREDGPPLGFLFDEPPMPGELAAAGGNKRRRIVLGNDLVAEADEEGVKSVLLRRPGGGKAGIPGAGPVGVMTVAELEMRRRELQLQQQALEEARLDDPDYKSGGRKAEDALRREQERLRKELLRQQEKLERDRKREEDERSREMERSERERKKMADKLEKDRAKEEARKLKELEKMKIAEERELKRLEAAREKERKAEERRKALEERKKEKENARALAQQERAVLRMRHRESANGPPDDDELEYRKLLIAAGIDPATIADADEDVNNAAATGGSEAASATPPPPRKRPRPDLPRPEFPPQSIGLEPAWPPFHDVGEAGGFGAGYDGLEDGIGSELLICWSFLQSFADLFGVKVPSLEGLLVALAEGEESHLLADVHCALLRLLQADMEDAHDEKERVGRQTAAAPNFMDRSVVGSARRLEEAWAWGYDVDCWRAHLNALTWPEVLRQMAVVAGRGRSRPPMRRSAADGMKGPRIQGVEGEDVLDDGSSGGSLKLRMPSRYVLGTVKAAAWQVLSGIGPSGLPVAELVRRIQRTGLREMRSSKTPEAVVAGSLARDVLFVRVQPATWALTSVVAFAKRRNEERRGSRHAAKGAKADTVAGEGGENADGDGDTEMADVSVKCETSDPVKQEPGVKHEQTAGGSSGARRRGKASDAGGAQPMDIDSGAIKQEDVKEEAVPGSAPVPAEGRARSCTGGGDEGSPTGTAPAAADAGGSQQHQDQQQQQVGSGQQQQQQHEQDHDEESYSGDEEDEDAEAQADERGAGDPWVSSLLMGGYSIMGLRERIAALSFLCHAVLDGPTLRTKLDLRTNEAAQRRKQVFEDAKNDKRKRQEEAAARAAAAAEEARKRAEAAAAAAGGGAAGSGGGAGSSRASTPAPQGPPIDPKAIAGEIFGGPAQSDVAKTATDAARRAEEEEDEKQKRQQRAEEMRRIDEECAIRAEPLGSDRRFNRYWLFTTGEEGDAGSGRLWVESAPEGTWRLITTPQQLDALVASLEPRGVREGQLAQALARHADRIKRFMPGVAPVSEPTPLDGLPVETRAALESAANARADVIQLRASAQLGPDDDYTTDLQLPPGDSLRMKRFKQDLLRLEAAVPAEAMDESFQRMVWAERVQAATSPAALRTYLGQLEAALLPSPSGCAPGLLATVFHRHPPLVRGAWVEVGKEVATALPGHASKEVLPPVDRGDGQPQATPSDEPLAWLPPTLPALTLRLLSLDASIVYRAGVPPGRDSLAGYKYTVRPAPLDAQPAVVAASAAIADTTGTAPPASAALPMAVGGGAVVLTNVLADRGRVNHAIRRVPDLPPEVMTLRAREFTLPLEEMRESVAEADKQGLLSSVATVGKGKGKGGAAATGKGSSATGSAKAGKVGSRSVVVVSGLRGSAGANKTKGGSKTKGLSAPGVGSRAKGAKSGAAGGSRSKAPATATTEEPEGEEEWMQGAGEQLGEPVLLGPEDEDELGFSEDEDALEEGYDDPYDSDYR</sequence>